<dbReference type="Pfam" id="PF04055">
    <property type="entry name" value="Radical_SAM"/>
    <property type="match status" value="1"/>
</dbReference>
<evidence type="ECO:0000256" key="2">
    <source>
        <dbReference type="ARBA" id="ARBA00022485"/>
    </source>
</evidence>
<keyword evidence="3" id="KW-0949">S-adenosyl-L-methionine</keyword>
<keyword evidence="2" id="KW-0004">4Fe-4S</keyword>
<organism evidence="9">
    <name type="scientific">hydrothermal vent metagenome</name>
    <dbReference type="NCBI Taxonomy" id="652676"/>
    <lineage>
        <taxon>unclassified sequences</taxon>
        <taxon>metagenomes</taxon>
        <taxon>ecological metagenomes</taxon>
    </lineage>
</organism>
<proteinExistence type="predicted"/>
<dbReference type="Pfam" id="PF13186">
    <property type="entry name" value="SPASM"/>
    <property type="match status" value="1"/>
</dbReference>
<dbReference type="InterPro" id="IPR023885">
    <property type="entry name" value="4Fe4S-binding_SPASM_dom"/>
</dbReference>
<dbReference type="SFLD" id="SFLDG01387">
    <property type="entry name" value="BtrN-like_SPASM_domain_contain"/>
    <property type="match status" value="1"/>
</dbReference>
<dbReference type="GO" id="GO:0051536">
    <property type="term" value="F:iron-sulfur cluster binding"/>
    <property type="evidence" value="ECO:0007669"/>
    <property type="project" value="UniProtKB-KW"/>
</dbReference>
<evidence type="ECO:0000256" key="4">
    <source>
        <dbReference type="ARBA" id="ARBA00022723"/>
    </source>
</evidence>
<evidence type="ECO:0000259" key="8">
    <source>
        <dbReference type="Pfam" id="PF13186"/>
    </source>
</evidence>
<dbReference type="AlphaFoldDB" id="A0A3B0VGS4"/>
<dbReference type="InterPro" id="IPR034391">
    <property type="entry name" value="AdoMet-like_SPASM_containing"/>
</dbReference>
<dbReference type="PANTHER" id="PTHR11228:SF35">
    <property type="entry name" value="MOLYBDENUM COFACTOR BIOSYNTHESIS PROTEIN A-RELATED"/>
    <property type="match status" value="1"/>
</dbReference>
<dbReference type="SFLD" id="SFLDG01067">
    <property type="entry name" value="SPASM/twitch_domain_containing"/>
    <property type="match status" value="1"/>
</dbReference>
<accession>A0A3B0VGS4</accession>
<evidence type="ECO:0000256" key="6">
    <source>
        <dbReference type="ARBA" id="ARBA00023014"/>
    </source>
</evidence>
<dbReference type="EMBL" id="UOEZ01000035">
    <property type="protein sequence ID" value="VAW35999.1"/>
    <property type="molecule type" value="Genomic_DNA"/>
</dbReference>
<dbReference type="InterPro" id="IPR050377">
    <property type="entry name" value="Radical_SAM_PqqE_MftC-like"/>
</dbReference>
<dbReference type="GO" id="GO:0046872">
    <property type="term" value="F:metal ion binding"/>
    <property type="evidence" value="ECO:0007669"/>
    <property type="project" value="UniProtKB-KW"/>
</dbReference>
<dbReference type="InterPro" id="IPR058240">
    <property type="entry name" value="rSAM_sf"/>
</dbReference>
<keyword evidence="4" id="KW-0479">Metal-binding</keyword>
<gene>
    <name evidence="9" type="ORF">MNBD_DELTA02-312</name>
</gene>
<keyword evidence="5" id="KW-0408">Iron</keyword>
<dbReference type="SFLD" id="SFLDS00029">
    <property type="entry name" value="Radical_SAM"/>
    <property type="match status" value="1"/>
</dbReference>
<dbReference type="CDD" id="cd01335">
    <property type="entry name" value="Radical_SAM"/>
    <property type="match status" value="1"/>
</dbReference>
<evidence type="ECO:0008006" key="10">
    <source>
        <dbReference type="Google" id="ProtNLM"/>
    </source>
</evidence>
<comment type="cofactor">
    <cofactor evidence="1">
        <name>[4Fe-4S] cluster</name>
        <dbReference type="ChEBI" id="CHEBI:49883"/>
    </cofactor>
</comment>
<feature type="domain" description="Radical SAM core" evidence="7">
    <location>
        <begin position="14"/>
        <end position="144"/>
    </location>
</feature>
<reference evidence="9" key="1">
    <citation type="submission" date="2018-06" db="EMBL/GenBank/DDBJ databases">
        <authorList>
            <person name="Zhirakovskaya E."/>
        </authorList>
    </citation>
    <scope>NUCLEOTIDE SEQUENCE</scope>
</reference>
<dbReference type="InterPro" id="IPR007197">
    <property type="entry name" value="rSAM"/>
</dbReference>
<evidence type="ECO:0000256" key="5">
    <source>
        <dbReference type="ARBA" id="ARBA00023004"/>
    </source>
</evidence>
<feature type="domain" description="4Fe4S-binding SPASM" evidence="8">
    <location>
        <begin position="210"/>
        <end position="276"/>
    </location>
</feature>
<dbReference type="Gene3D" id="3.20.20.70">
    <property type="entry name" value="Aldolase class I"/>
    <property type="match status" value="1"/>
</dbReference>
<evidence type="ECO:0000259" key="7">
    <source>
        <dbReference type="Pfam" id="PF04055"/>
    </source>
</evidence>
<keyword evidence="6" id="KW-0411">Iron-sulfur</keyword>
<dbReference type="SUPFAM" id="SSF102114">
    <property type="entry name" value="Radical SAM enzymes"/>
    <property type="match status" value="1"/>
</dbReference>
<evidence type="ECO:0000256" key="1">
    <source>
        <dbReference type="ARBA" id="ARBA00001966"/>
    </source>
</evidence>
<sequence>MLVEFPRQVRIENTNLCNAVCTMCPREMLTRARGTMGLGFFKEIVAQLAEGGTKELHLQGYGEPFLDKTIIEKIRVAKAAGIPYTFMVTNASLLSEEVCRELLSSGLDKLKISFYGVEKESYEKIHNGLGFEEVKANVERLLRIRKEIKKTGAPVTKVDVKYIGRLRDFARFALQWGFKAHISFARMHNYGYGRGFNKAGKGKSERRCAMVTDPVMQVLWSGLVVPCCYDFDGKMVLGDLTKETVAGVWRGKKYTKFRGIHERGEYGKLPICNNCDKLR</sequence>
<name>A0A3B0VGS4_9ZZZZ</name>
<dbReference type="PANTHER" id="PTHR11228">
    <property type="entry name" value="RADICAL SAM DOMAIN PROTEIN"/>
    <property type="match status" value="1"/>
</dbReference>
<dbReference type="InterPro" id="IPR013785">
    <property type="entry name" value="Aldolase_TIM"/>
</dbReference>
<evidence type="ECO:0000256" key="3">
    <source>
        <dbReference type="ARBA" id="ARBA00022691"/>
    </source>
</evidence>
<evidence type="ECO:0000313" key="9">
    <source>
        <dbReference type="EMBL" id="VAW35999.1"/>
    </source>
</evidence>
<dbReference type="GO" id="GO:0003824">
    <property type="term" value="F:catalytic activity"/>
    <property type="evidence" value="ECO:0007669"/>
    <property type="project" value="InterPro"/>
</dbReference>
<protein>
    <recommendedName>
        <fullName evidence="10">Radical SAM protein</fullName>
    </recommendedName>
</protein>